<evidence type="ECO:0000313" key="5">
    <source>
        <dbReference type="EMBL" id="PZW31193.1"/>
    </source>
</evidence>
<organism evidence="5 6">
    <name type="scientific">Thermosporothrix hazakensis</name>
    <dbReference type="NCBI Taxonomy" id="644383"/>
    <lineage>
        <taxon>Bacteria</taxon>
        <taxon>Bacillati</taxon>
        <taxon>Chloroflexota</taxon>
        <taxon>Ktedonobacteria</taxon>
        <taxon>Ktedonobacterales</taxon>
        <taxon>Thermosporotrichaceae</taxon>
        <taxon>Thermosporothrix</taxon>
    </lineage>
</organism>
<evidence type="ECO:0000256" key="2">
    <source>
        <dbReference type="ARBA" id="ARBA00022840"/>
    </source>
</evidence>
<dbReference type="RefSeq" id="WP_111321934.1">
    <property type="nucleotide sequence ID" value="NZ_BIFX01000003.1"/>
</dbReference>
<evidence type="ECO:0000256" key="1">
    <source>
        <dbReference type="ARBA" id="ARBA00022741"/>
    </source>
</evidence>
<dbReference type="PANTHER" id="PTHR42855:SF2">
    <property type="entry name" value="DRUG RESISTANCE ABC TRANSPORTER,ATP-BINDING PROTEIN"/>
    <property type="match status" value="1"/>
</dbReference>
<keyword evidence="6" id="KW-1185">Reference proteome</keyword>
<dbReference type="InterPro" id="IPR003593">
    <property type="entry name" value="AAA+_ATPase"/>
</dbReference>
<feature type="domain" description="ABC transporter" evidence="4">
    <location>
        <begin position="353"/>
        <end position="552"/>
    </location>
</feature>
<feature type="domain" description="ABC transporter" evidence="4">
    <location>
        <begin position="3"/>
        <end position="261"/>
    </location>
</feature>
<dbReference type="Gene3D" id="3.40.50.300">
    <property type="entry name" value="P-loop containing nucleotide triphosphate hydrolases"/>
    <property type="match status" value="2"/>
</dbReference>
<dbReference type="InterPro" id="IPR051309">
    <property type="entry name" value="ABCF_ATPase"/>
</dbReference>
<keyword evidence="1" id="KW-0547">Nucleotide-binding</keyword>
<dbReference type="InterPro" id="IPR003439">
    <property type="entry name" value="ABC_transporter-like_ATP-bd"/>
</dbReference>
<proteinExistence type="predicted"/>
<dbReference type="PROSITE" id="PS00211">
    <property type="entry name" value="ABC_TRANSPORTER_1"/>
    <property type="match status" value="1"/>
</dbReference>
<evidence type="ECO:0000259" key="4">
    <source>
        <dbReference type="PROSITE" id="PS50893"/>
    </source>
</evidence>
<accession>A0A326UA01</accession>
<dbReference type="SMART" id="SM00382">
    <property type="entry name" value="AAA"/>
    <property type="match status" value="2"/>
</dbReference>
<evidence type="ECO:0000313" key="6">
    <source>
        <dbReference type="Proteomes" id="UP000248806"/>
    </source>
</evidence>
<dbReference type="PROSITE" id="PS50893">
    <property type="entry name" value="ABC_TRANSPORTER_2"/>
    <property type="match status" value="2"/>
</dbReference>
<gene>
    <name evidence="5" type="ORF">EI42_02290</name>
</gene>
<dbReference type="NCBIfam" id="NF000355">
    <property type="entry name" value="ribo_prot_ABC_F"/>
    <property type="match status" value="1"/>
</dbReference>
<dbReference type="EMBL" id="QKUF01000006">
    <property type="protein sequence ID" value="PZW31193.1"/>
    <property type="molecule type" value="Genomic_DNA"/>
</dbReference>
<dbReference type="InterPro" id="IPR017871">
    <property type="entry name" value="ABC_transporter-like_CS"/>
</dbReference>
<dbReference type="OrthoDB" id="9801441at2"/>
<dbReference type="PANTHER" id="PTHR42855">
    <property type="entry name" value="ABC TRANSPORTER ATP-BINDING SUBUNIT"/>
    <property type="match status" value="1"/>
</dbReference>
<dbReference type="FunFam" id="3.40.50.300:FF:000011">
    <property type="entry name" value="Putative ABC transporter ATP-binding component"/>
    <property type="match status" value="1"/>
</dbReference>
<dbReference type="Pfam" id="PF00005">
    <property type="entry name" value="ABC_tran"/>
    <property type="match status" value="2"/>
</dbReference>
<evidence type="ECO:0000256" key="3">
    <source>
        <dbReference type="SAM" id="Coils"/>
    </source>
</evidence>
<dbReference type="CDD" id="cd03221">
    <property type="entry name" value="ABCF_EF-3"/>
    <property type="match status" value="2"/>
</dbReference>
<dbReference type="AlphaFoldDB" id="A0A326UA01"/>
<dbReference type="GO" id="GO:0016887">
    <property type="term" value="F:ATP hydrolysis activity"/>
    <property type="evidence" value="ECO:0007669"/>
    <property type="project" value="InterPro"/>
</dbReference>
<dbReference type="InterPro" id="IPR027417">
    <property type="entry name" value="P-loop_NTPase"/>
</dbReference>
<dbReference type="SUPFAM" id="SSF52540">
    <property type="entry name" value="P-loop containing nucleoside triphosphate hydrolases"/>
    <property type="match status" value="2"/>
</dbReference>
<protein>
    <submittedName>
        <fullName evidence="5">Macrolide transport system ATP-binding/permease protein</fullName>
    </submittedName>
</protein>
<dbReference type="Pfam" id="PF12848">
    <property type="entry name" value="ABC_tran_Xtn"/>
    <property type="match status" value="1"/>
</dbReference>
<name>A0A326UA01_THEHA</name>
<dbReference type="InterPro" id="IPR032781">
    <property type="entry name" value="ABC_tran_Xtn"/>
</dbReference>
<dbReference type="Proteomes" id="UP000248806">
    <property type="component" value="Unassembled WGS sequence"/>
</dbReference>
<comment type="caution">
    <text evidence="5">The sequence shown here is derived from an EMBL/GenBank/DDBJ whole genome shotgun (WGS) entry which is preliminary data.</text>
</comment>
<feature type="coiled-coil region" evidence="3">
    <location>
        <begin position="249"/>
        <end position="283"/>
    </location>
</feature>
<reference evidence="5 6" key="1">
    <citation type="submission" date="2018-06" db="EMBL/GenBank/DDBJ databases">
        <title>Genomic Encyclopedia of Archaeal and Bacterial Type Strains, Phase II (KMG-II): from individual species to whole genera.</title>
        <authorList>
            <person name="Goeker M."/>
        </authorList>
    </citation>
    <scope>NUCLEOTIDE SEQUENCE [LARGE SCALE GENOMIC DNA]</scope>
    <source>
        <strain evidence="5 6">ATCC BAA-1881</strain>
    </source>
</reference>
<dbReference type="GO" id="GO:0005524">
    <property type="term" value="F:ATP binding"/>
    <property type="evidence" value="ECO:0007669"/>
    <property type="project" value="UniProtKB-KW"/>
</dbReference>
<keyword evidence="2 5" id="KW-0067">ATP-binding</keyword>
<keyword evidence="3" id="KW-0175">Coiled coil</keyword>
<sequence>MLLTVQNLSKSYGAITILQDVSFVVNAGQHIGLVGPNGVGKSTLLRLLMRQEEPDEGSITYGPSVEVGYLPQTTPDFYGQSIDDLIYESLGSLRRLEERMHALEAEMTVADEQRLAELLEEYSQVTTRFQDQGGYELDHKISTILDGLRLSYLPRDRDVSTLSGGERARVGLAALLLRAPDIVLFDEPTNHLDVTSLEWLESYLAAYHGAALIVSHDRQFLNRAVNAIFELDEYKRTIKTYVGNYDAYVEQKAADRQKWQEDYEQQQEEIKELRKRIKEKGKHIGHSYRPRRDNDKFAVHFFSQRVDKAVSRDIHEAEERLKRIEENPVPKPPELVRVTSYFKSKPMESQEVIRFEGVGKQFDGRLLFRDLTASIGPRARITLVGPNGIGKTTLFKLILGLERPDMGSISVAPGARIGYLPQEPDSLDLKKTVLESYREGQVGFEGELIGKLIGYGLFRLEDMQKQIGQLSIGQRRKLEIARLMATDPNVLLLDEPTNFISLDVLEAFEEAIVSFPGPVLVISHDRWFLQRFGGETWTIAEQRVSRQEAVSVLE</sequence>